<gene>
    <name evidence="3" type="ORF">IC602_04335</name>
</gene>
<dbReference type="PANTHER" id="PTHR42953:SF8">
    <property type="entry name" value="ZINT DOMAIN-CONTAINING PROTEIN"/>
    <property type="match status" value="1"/>
</dbReference>
<accession>A0ABR7VKP1</accession>
<keyword evidence="2" id="KW-0732">Signal</keyword>
<feature type="chain" id="PRO_5045091884" evidence="2">
    <location>
        <begin position="20"/>
        <end position="354"/>
    </location>
</feature>
<dbReference type="Pfam" id="PF01297">
    <property type="entry name" value="ZnuA"/>
    <property type="match status" value="1"/>
</dbReference>
<keyword evidence="4" id="KW-1185">Reference proteome</keyword>
<organism evidence="3 4">
    <name type="scientific">Virgibacillus halodenitrificans</name>
    <name type="common">Bacillus halodenitrificans</name>
    <dbReference type="NCBI Taxonomy" id="1482"/>
    <lineage>
        <taxon>Bacteria</taxon>
        <taxon>Bacillati</taxon>
        <taxon>Bacillota</taxon>
        <taxon>Bacilli</taxon>
        <taxon>Bacillales</taxon>
        <taxon>Bacillaceae</taxon>
        <taxon>Virgibacillus</taxon>
    </lineage>
</organism>
<proteinExistence type="predicted"/>
<comment type="caution">
    <text evidence="3">The sequence shown here is derived from an EMBL/GenBank/DDBJ whole genome shotgun (WGS) entry which is preliminary data.</text>
</comment>
<evidence type="ECO:0000313" key="3">
    <source>
        <dbReference type="EMBL" id="MBD1221825.1"/>
    </source>
</evidence>
<dbReference type="InterPro" id="IPR006127">
    <property type="entry name" value="ZnuA-like"/>
</dbReference>
<dbReference type="SUPFAM" id="SSF53807">
    <property type="entry name" value="Helical backbone' metal receptor"/>
    <property type="match status" value="1"/>
</dbReference>
<name>A0ABR7VKP1_VIRHA</name>
<dbReference type="Gene3D" id="3.40.50.1980">
    <property type="entry name" value="Nitrogenase molybdenum iron protein domain"/>
    <property type="match status" value="3"/>
</dbReference>
<protein>
    <submittedName>
        <fullName evidence="3">Zinc ABC transporter substrate-binding protein</fullName>
    </submittedName>
</protein>
<dbReference type="InterPro" id="IPR006129">
    <property type="entry name" value="AdhesinB"/>
</dbReference>
<dbReference type="PRINTS" id="PR00691">
    <property type="entry name" value="ADHESINB"/>
</dbReference>
<dbReference type="InterPro" id="IPR050492">
    <property type="entry name" value="Bact_metal-bind_prot9"/>
</dbReference>
<reference evidence="3 4" key="1">
    <citation type="submission" date="2020-09" db="EMBL/GenBank/DDBJ databases">
        <title>Draft Genome Sequences of Oil-Oxidizing Bacteria Halomonas titanicae, Marinobacter lutaoensis, and Virgibacillus halodenitrificans Isolated from Highly Saline Environments.</title>
        <authorList>
            <person name="Grouzdev D.S."/>
            <person name="Sokolova D.S."/>
            <person name="Semenova E.M."/>
            <person name="Borzenkov I.A."/>
            <person name="Bidzhieva S.K."/>
            <person name="Poltaraus A.B."/>
            <person name="Nazina T.N."/>
        </authorList>
    </citation>
    <scope>NUCLEOTIDE SEQUENCE [LARGE SCALE GENOMIC DNA]</scope>
    <source>
        <strain evidence="3 4">VKM B-3472D</strain>
    </source>
</reference>
<dbReference type="Proteomes" id="UP000621631">
    <property type="component" value="Unassembled WGS sequence"/>
</dbReference>
<feature type="region of interest" description="Disordered" evidence="1">
    <location>
        <begin position="139"/>
        <end position="186"/>
    </location>
</feature>
<dbReference type="EMBL" id="JACWEZ010000002">
    <property type="protein sequence ID" value="MBD1221825.1"/>
    <property type="molecule type" value="Genomic_DNA"/>
</dbReference>
<dbReference type="PROSITE" id="PS51257">
    <property type="entry name" value="PROKAR_LIPOPROTEIN"/>
    <property type="match status" value="1"/>
</dbReference>
<evidence type="ECO:0000256" key="2">
    <source>
        <dbReference type="SAM" id="SignalP"/>
    </source>
</evidence>
<sequence length="354" mass="40017">MKKFIGLTVLFVFFISVLSGCNSPTSGSTGSADGDAAKENKSLIKVYTTLYPLEFFTKQIGGNKVEVESILPPGADAHTFEPDSKQMVDIAKADLFIYNNKQMEGYAKSIDEALQTEHVETLEATAGIDLLSYTEEHTHEEAVHEDEHKHGKDEHLHEGNHSAEEQEHKHGETADHSHQHGDEDPHVWLDPIRSIELAHHIKDKLIEIDPEAKEAFEANFTALKAKLEELDASYKKKLNSMDENEILVTHAAYGYWEDSYGLEQIAISGLSPSNEPSQKQLKKVIDIVKEHQINYLLFEQNVEPRVAKIIQKETNVRSLYIHNLSVLTESDIENNEDYFTLMQQNLETLVKALQ</sequence>
<evidence type="ECO:0000256" key="1">
    <source>
        <dbReference type="SAM" id="MobiDB-lite"/>
    </source>
</evidence>
<dbReference type="PANTHER" id="PTHR42953">
    <property type="entry name" value="HIGH-AFFINITY ZINC UPTAKE SYSTEM PROTEIN ZNUA-RELATED"/>
    <property type="match status" value="1"/>
</dbReference>
<dbReference type="RefSeq" id="WP_189777196.1">
    <property type="nucleotide sequence ID" value="NZ_JACWEZ010000002.1"/>
</dbReference>
<evidence type="ECO:0000313" key="4">
    <source>
        <dbReference type="Proteomes" id="UP000621631"/>
    </source>
</evidence>
<feature type="signal peptide" evidence="2">
    <location>
        <begin position="1"/>
        <end position="19"/>
    </location>
</feature>